<feature type="transmembrane region" description="Helical" evidence="1">
    <location>
        <begin position="59"/>
        <end position="76"/>
    </location>
</feature>
<sequence length="309" mass="33756">MPHWHAQPGTSGPKIGAGLMKLGGSKLMSQVTGALLRAFFVALLVSLPALLLPDISRDVAQVVTLLALIAAMVTFAEYSATYPGLIQFRDAPPYNRIRFIVLFFLVLFLSLLARTDEIPTMFGLLIQAVAMNLGEALNFSYSPVRLLMLSLPAGLDPAHVNMVLAAGALAYTIGVIGLLGFFVAIFTGYWPQRHAQFNVWVNLPTFDPTAGLDVVQRLERDAVVNIALGIVMPFMLPVLLRASTFLMQPITLESPQSLVWGVSAWAFIPVSLIMRGIAMNRVAVMIREKRREIAAAEDLIPRPPQSVYS</sequence>
<keyword evidence="3" id="KW-1185">Reference proteome</keyword>
<dbReference type="AlphaFoldDB" id="A0A1H2R3B6"/>
<dbReference type="EMBL" id="FNOM01000001">
    <property type="protein sequence ID" value="SDW13179.1"/>
    <property type="molecule type" value="Genomic_DNA"/>
</dbReference>
<accession>A0A1H2R3B6</accession>
<name>A0A1H2R3B6_9RHOB</name>
<feature type="transmembrane region" description="Helical" evidence="1">
    <location>
        <begin position="162"/>
        <end position="186"/>
    </location>
</feature>
<evidence type="ECO:0000313" key="3">
    <source>
        <dbReference type="Proteomes" id="UP000198539"/>
    </source>
</evidence>
<proteinExistence type="predicted"/>
<feature type="transmembrane region" description="Helical" evidence="1">
    <location>
        <begin position="96"/>
        <end position="113"/>
    </location>
</feature>
<keyword evidence="1" id="KW-0472">Membrane</keyword>
<feature type="transmembrane region" description="Helical" evidence="1">
    <location>
        <begin position="222"/>
        <end position="246"/>
    </location>
</feature>
<dbReference type="Proteomes" id="UP000198539">
    <property type="component" value="Unassembled WGS sequence"/>
</dbReference>
<reference evidence="2 3" key="1">
    <citation type="submission" date="2016-10" db="EMBL/GenBank/DDBJ databases">
        <authorList>
            <person name="de Groot N.N."/>
        </authorList>
    </citation>
    <scope>NUCLEOTIDE SEQUENCE [LARGE SCALE GENOMIC DNA]</scope>
    <source>
        <strain evidence="2 3">CGMCC 1.8894</strain>
    </source>
</reference>
<feature type="transmembrane region" description="Helical" evidence="1">
    <location>
        <begin position="120"/>
        <end position="142"/>
    </location>
</feature>
<gene>
    <name evidence="2" type="ORF">SAMN04488238_101163</name>
</gene>
<protein>
    <submittedName>
        <fullName evidence="2">Uncharacterized protein</fullName>
    </submittedName>
</protein>
<keyword evidence="1" id="KW-1133">Transmembrane helix</keyword>
<keyword evidence="1" id="KW-0812">Transmembrane</keyword>
<evidence type="ECO:0000313" key="2">
    <source>
        <dbReference type="EMBL" id="SDW13179.1"/>
    </source>
</evidence>
<feature type="transmembrane region" description="Helical" evidence="1">
    <location>
        <begin position="258"/>
        <end position="278"/>
    </location>
</feature>
<feature type="transmembrane region" description="Helical" evidence="1">
    <location>
        <begin position="34"/>
        <end position="52"/>
    </location>
</feature>
<organism evidence="2 3">
    <name type="scientific">Roseicitreum antarcticum</name>
    <dbReference type="NCBI Taxonomy" id="564137"/>
    <lineage>
        <taxon>Bacteria</taxon>
        <taxon>Pseudomonadati</taxon>
        <taxon>Pseudomonadota</taxon>
        <taxon>Alphaproteobacteria</taxon>
        <taxon>Rhodobacterales</taxon>
        <taxon>Paracoccaceae</taxon>
        <taxon>Roseicitreum</taxon>
    </lineage>
</organism>
<evidence type="ECO:0000256" key="1">
    <source>
        <dbReference type="SAM" id="Phobius"/>
    </source>
</evidence>
<dbReference type="STRING" id="564137.SAMN04488238_101163"/>
<dbReference type="RefSeq" id="WP_256327004.1">
    <property type="nucleotide sequence ID" value="NZ_FNOM01000001.1"/>
</dbReference>